<dbReference type="SMART" id="SM01057">
    <property type="entry name" value="Carb_anhydrase"/>
    <property type="match status" value="1"/>
</dbReference>
<evidence type="ECO:0000313" key="14">
    <source>
        <dbReference type="Proteomes" id="UP000007875"/>
    </source>
</evidence>
<evidence type="ECO:0000256" key="10">
    <source>
        <dbReference type="ARBA" id="ARBA00045603"/>
    </source>
</evidence>
<keyword evidence="7" id="KW-0449">Lipoprotein</keyword>
<evidence type="ECO:0000256" key="5">
    <source>
        <dbReference type="ARBA" id="ARBA00022475"/>
    </source>
</evidence>
<comment type="subunit">
    <text evidence="3">Interacts with SLC4A4.</text>
</comment>
<dbReference type="OMA" id="FMIRERF"/>
<evidence type="ECO:0000256" key="9">
    <source>
        <dbReference type="ARBA" id="ARBA00032355"/>
    </source>
</evidence>
<reference evidence="14" key="1">
    <citation type="submission" date="2003-08" db="EMBL/GenBank/DDBJ databases">
        <authorList>
            <person name="Birren B."/>
            <person name="Nusbaum C."/>
            <person name="Abebe A."/>
            <person name="Abouelleil A."/>
            <person name="Adekoya E."/>
            <person name="Ait-zahra M."/>
            <person name="Allen N."/>
            <person name="Allen T."/>
            <person name="An P."/>
            <person name="Anderson M."/>
            <person name="Anderson S."/>
            <person name="Arachchi H."/>
            <person name="Armbruster J."/>
            <person name="Bachantsang P."/>
            <person name="Baldwin J."/>
            <person name="Barry A."/>
            <person name="Bayul T."/>
            <person name="Blitshsteyn B."/>
            <person name="Bloom T."/>
            <person name="Blye J."/>
            <person name="Boguslavskiy L."/>
            <person name="Borowsky M."/>
            <person name="Boukhgalter B."/>
            <person name="Brunache A."/>
            <person name="Butler J."/>
            <person name="Calixte N."/>
            <person name="Calvo S."/>
            <person name="Camarata J."/>
            <person name="Campo K."/>
            <person name="Chang J."/>
            <person name="Cheshatsang Y."/>
            <person name="Citroen M."/>
            <person name="Collymore A."/>
            <person name="Considine T."/>
            <person name="Cook A."/>
            <person name="Cooke P."/>
            <person name="Corum B."/>
            <person name="Cuomo C."/>
            <person name="David R."/>
            <person name="Dawoe T."/>
            <person name="Degray S."/>
            <person name="Dodge S."/>
            <person name="Dooley K."/>
            <person name="Dorje P."/>
            <person name="Dorjee K."/>
            <person name="Dorris L."/>
            <person name="Duffey N."/>
            <person name="Dupes A."/>
            <person name="Elkins T."/>
            <person name="Engels R."/>
            <person name="Erickson J."/>
            <person name="Farina A."/>
            <person name="Faro S."/>
            <person name="Ferreira P."/>
            <person name="Fischer H."/>
            <person name="Fitzgerald M."/>
            <person name="Foley K."/>
            <person name="Gage D."/>
            <person name="Galagan J."/>
            <person name="Gearin G."/>
            <person name="Gnerre S."/>
            <person name="Gnirke A."/>
            <person name="Goyette A."/>
            <person name="Graham J."/>
            <person name="Grandbois E."/>
            <person name="Gyaltsen K."/>
            <person name="Hafez N."/>
            <person name="Hagopian D."/>
            <person name="Hagos B."/>
            <person name="Hall J."/>
            <person name="Hatcher B."/>
            <person name="Heller A."/>
            <person name="Higgins H."/>
            <person name="Honan T."/>
            <person name="Horn A."/>
            <person name="Houde N."/>
            <person name="Hughes L."/>
            <person name="Hulme W."/>
            <person name="Husby E."/>
            <person name="Iliev I."/>
            <person name="Jaffe D."/>
            <person name="Jones C."/>
            <person name="Kamal M."/>
            <person name="Kamat A."/>
            <person name="Kamvysselis M."/>
            <person name="Karlsson E."/>
            <person name="Kells C."/>
            <person name="Kieu A."/>
            <person name="Kisner P."/>
            <person name="Kodira C."/>
            <person name="Kulbokas E."/>
            <person name="Labutti K."/>
            <person name="Lama D."/>
            <person name="Landers T."/>
            <person name="Leger J."/>
            <person name="Levine S."/>
            <person name="Lewis D."/>
            <person name="Lewis T."/>
            <person name="Lindblad-toh K."/>
            <person name="Liu X."/>
            <person name="Lokyitsang T."/>
            <person name="Lokyitsang Y."/>
            <person name="Lucien O."/>
            <person name="Lui A."/>
            <person name="Ma L.J."/>
            <person name="Mabbitt R."/>
            <person name="Macdonald J."/>
            <person name="Maclean C."/>
            <person name="Major J."/>
            <person name="Manning J."/>
            <person name="Marabella R."/>
            <person name="Maru K."/>
            <person name="Matthews C."/>
            <person name="Mauceli E."/>
            <person name="Mccarthy M."/>
            <person name="Mcdonough S."/>
            <person name="Mcghee T."/>
            <person name="Meldrim J."/>
            <person name="Meneus L."/>
            <person name="Mesirov J."/>
            <person name="Mihalev A."/>
            <person name="Mihova T."/>
            <person name="Mikkelsen T."/>
            <person name="Mlenga V."/>
            <person name="Moru K."/>
            <person name="Mozes J."/>
            <person name="Mulrain L."/>
            <person name="Munson G."/>
            <person name="Naylor J."/>
            <person name="Newes C."/>
            <person name="Nguyen C."/>
            <person name="Nguyen N."/>
            <person name="Nguyen T."/>
            <person name="Nicol R."/>
            <person name="Nielsen C."/>
            <person name="Nizzari M."/>
            <person name="Norbu C."/>
            <person name="Norbu N."/>
            <person name="O'donnell P."/>
            <person name="Okoawo O."/>
            <person name="O'leary S."/>
            <person name="Omotosho B."/>
            <person name="O'neill K."/>
            <person name="Osman S."/>
            <person name="Parker S."/>
            <person name="Perrin D."/>
            <person name="Phunkhang P."/>
            <person name="Piqani B."/>
            <person name="Purcell S."/>
            <person name="Rachupka T."/>
            <person name="Ramasamy U."/>
            <person name="Rameau R."/>
            <person name="Ray V."/>
            <person name="Raymond C."/>
            <person name="Retta R."/>
            <person name="Richardson S."/>
            <person name="Rise C."/>
            <person name="Rodriguez J."/>
            <person name="Rogers J."/>
            <person name="Rogov P."/>
            <person name="Rutman M."/>
            <person name="Schupbach R."/>
            <person name="Seaman C."/>
            <person name="Settipalli S."/>
            <person name="Sharpe T."/>
            <person name="Sheridan J."/>
            <person name="Sherpa N."/>
            <person name="Shi J."/>
            <person name="Smirnov S."/>
            <person name="Smith C."/>
            <person name="Sougnez C."/>
            <person name="Spencer B."/>
            <person name="Stalker J."/>
            <person name="Stange-thomann N."/>
            <person name="Stavropoulos S."/>
            <person name="Stetson K."/>
            <person name="Stone C."/>
            <person name="Stone S."/>
            <person name="Stubbs M."/>
            <person name="Talamas J."/>
            <person name="Tchuinga P."/>
            <person name="Tenzing P."/>
            <person name="Tesfaye S."/>
            <person name="Theodore J."/>
            <person name="Thoulutsang Y."/>
            <person name="Topham K."/>
            <person name="Towey S."/>
            <person name="Tsamla T."/>
            <person name="Tsomo N."/>
            <person name="Vallee D."/>
            <person name="Vassiliev H."/>
            <person name="Venkataraman V."/>
            <person name="Vinson J."/>
            <person name="Vo A."/>
            <person name="Wade C."/>
            <person name="Wang S."/>
            <person name="Wangchuk T."/>
            <person name="Wangdi T."/>
            <person name="Whittaker C."/>
            <person name="Wilkinson J."/>
            <person name="Wu Y."/>
            <person name="Wyman D."/>
            <person name="Yadav S."/>
            <person name="Yang S."/>
            <person name="Yang X."/>
            <person name="Yeager S."/>
            <person name="Yee E."/>
            <person name="Young G."/>
            <person name="Zainoun J."/>
            <person name="Zembeck L."/>
            <person name="Zimmer A."/>
            <person name="Zody M."/>
            <person name="Lander E."/>
        </authorList>
    </citation>
    <scope>NUCLEOTIDE SEQUENCE [LARGE SCALE GENOMIC DNA]</scope>
</reference>
<dbReference type="InParanoid" id="H2YIF4"/>
<evidence type="ECO:0000256" key="11">
    <source>
        <dbReference type="ARBA" id="ARBA00049061"/>
    </source>
</evidence>
<feature type="domain" description="Alpha-carbonic anhydrase" evidence="12">
    <location>
        <begin position="1"/>
        <end position="163"/>
    </location>
</feature>
<dbReference type="PROSITE" id="PS51144">
    <property type="entry name" value="ALPHA_CA_2"/>
    <property type="match status" value="1"/>
</dbReference>
<keyword evidence="6" id="KW-0336">GPI-anchor</keyword>
<dbReference type="Proteomes" id="UP000007875">
    <property type="component" value="Unassembled WGS sequence"/>
</dbReference>
<evidence type="ECO:0000256" key="8">
    <source>
        <dbReference type="ARBA" id="ARBA00032271"/>
    </source>
</evidence>
<organism evidence="13 14">
    <name type="scientific">Ciona savignyi</name>
    <name type="common">Pacific transparent sea squirt</name>
    <dbReference type="NCBI Taxonomy" id="51511"/>
    <lineage>
        <taxon>Eukaryota</taxon>
        <taxon>Metazoa</taxon>
        <taxon>Chordata</taxon>
        <taxon>Tunicata</taxon>
        <taxon>Ascidiacea</taxon>
        <taxon>Phlebobranchia</taxon>
        <taxon>Cionidae</taxon>
        <taxon>Ciona</taxon>
    </lineage>
</organism>
<evidence type="ECO:0000256" key="6">
    <source>
        <dbReference type="ARBA" id="ARBA00022622"/>
    </source>
</evidence>
<dbReference type="AlphaFoldDB" id="H2YIF4"/>
<dbReference type="InterPro" id="IPR001148">
    <property type="entry name" value="CA_dom"/>
</dbReference>
<keyword evidence="6" id="KW-0325">Glycoprotein</keyword>
<reference evidence="13" key="3">
    <citation type="submission" date="2025-09" db="UniProtKB">
        <authorList>
            <consortium name="Ensembl"/>
        </authorList>
    </citation>
    <scope>IDENTIFICATION</scope>
</reference>
<evidence type="ECO:0000256" key="4">
    <source>
        <dbReference type="ARBA" id="ARBA00014205"/>
    </source>
</evidence>
<evidence type="ECO:0000256" key="7">
    <source>
        <dbReference type="ARBA" id="ARBA00023288"/>
    </source>
</evidence>
<dbReference type="HOGENOM" id="CLU_1626461_0_0_1"/>
<evidence type="ECO:0000256" key="2">
    <source>
        <dbReference type="ARBA" id="ARBA00010718"/>
    </source>
</evidence>
<dbReference type="Pfam" id="PF00194">
    <property type="entry name" value="Carb_anhydrase"/>
    <property type="match status" value="1"/>
</dbReference>
<evidence type="ECO:0000256" key="3">
    <source>
        <dbReference type="ARBA" id="ARBA00011736"/>
    </source>
</evidence>
<dbReference type="PANTHER" id="PTHR18952">
    <property type="entry name" value="CARBONIC ANHYDRASE"/>
    <property type="match status" value="1"/>
</dbReference>
<protein>
    <recommendedName>
        <fullName evidence="4">Carbonic anhydrase 4</fullName>
    </recommendedName>
    <alternativeName>
        <fullName evidence="9">Carbonate dehydratase IV</fullName>
    </alternativeName>
    <alternativeName>
        <fullName evidence="8">Carbonic anhydrase IV</fullName>
    </alternativeName>
</protein>
<sequence>MRWGSHARTGSEHSMGGDHSAGEIQIFHREMAGEIQAFSFMIRERFHPNNRHWTNIFSKFRSITSVGKTAVVLAPPRGIMDLLSDSMGKYDPSSILRVPIRYHGSQTTPPCDENVVWTIFPRALQLSTRQMTLLRNIRMEHGMKMAGNSRPTQSSTARPCIVT</sequence>
<evidence type="ECO:0000256" key="1">
    <source>
        <dbReference type="ARBA" id="ARBA00004609"/>
    </source>
</evidence>
<dbReference type="GO" id="GO:0098552">
    <property type="term" value="C:side of membrane"/>
    <property type="evidence" value="ECO:0007669"/>
    <property type="project" value="UniProtKB-KW"/>
</dbReference>
<evidence type="ECO:0000313" key="13">
    <source>
        <dbReference type="Ensembl" id="ENSCSAVP00000005103.1"/>
    </source>
</evidence>
<dbReference type="InterPro" id="IPR036398">
    <property type="entry name" value="CA_dom_sf"/>
</dbReference>
<keyword evidence="6" id="KW-0472">Membrane</keyword>
<reference evidence="13" key="2">
    <citation type="submission" date="2025-08" db="UniProtKB">
        <authorList>
            <consortium name="Ensembl"/>
        </authorList>
    </citation>
    <scope>IDENTIFICATION</scope>
</reference>
<keyword evidence="14" id="KW-1185">Reference proteome</keyword>
<proteinExistence type="inferred from homology"/>
<dbReference type="GO" id="GO:0004089">
    <property type="term" value="F:carbonate dehydratase activity"/>
    <property type="evidence" value="ECO:0007669"/>
    <property type="project" value="UniProtKB-EC"/>
</dbReference>
<evidence type="ECO:0000259" key="12">
    <source>
        <dbReference type="PROSITE" id="PS51144"/>
    </source>
</evidence>
<dbReference type="GO" id="GO:0008270">
    <property type="term" value="F:zinc ion binding"/>
    <property type="evidence" value="ECO:0007669"/>
    <property type="project" value="InterPro"/>
</dbReference>
<keyword evidence="5" id="KW-1003">Cell membrane</keyword>
<dbReference type="Ensembl" id="ENSCSAVT00000005174.1">
    <property type="protein sequence ID" value="ENSCSAVP00000005103.1"/>
    <property type="gene ID" value="ENSCSAVG00000003049.1"/>
</dbReference>
<dbReference type="GeneTree" id="ENSGT00940000169337"/>
<accession>H2YIF4</accession>
<dbReference type="STRING" id="51511.ENSCSAVP00000005103"/>
<dbReference type="eggNOG" id="KOG0382">
    <property type="taxonomic scope" value="Eukaryota"/>
</dbReference>
<comment type="subcellular location">
    <subcellularLocation>
        <location evidence="1">Cell membrane</location>
        <topology evidence="1">Lipid-anchor</topology>
        <topology evidence="1">GPI-anchor</topology>
    </subcellularLocation>
</comment>
<comment type="catalytic activity">
    <reaction evidence="11">
        <text>hydrogencarbonate + H(+) = CO2 + H2O</text>
        <dbReference type="Rhea" id="RHEA:10748"/>
        <dbReference type="ChEBI" id="CHEBI:15377"/>
        <dbReference type="ChEBI" id="CHEBI:15378"/>
        <dbReference type="ChEBI" id="CHEBI:16526"/>
        <dbReference type="ChEBI" id="CHEBI:17544"/>
        <dbReference type="EC" id="4.2.1.1"/>
    </reaction>
    <physiologicalReaction direction="left-to-right" evidence="11">
        <dbReference type="Rhea" id="RHEA:10749"/>
    </physiologicalReaction>
    <physiologicalReaction direction="right-to-left" evidence="11">
        <dbReference type="Rhea" id="RHEA:10750"/>
    </physiologicalReaction>
</comment>
<dbReference type="GO" id="GO:0005886">
    <property type="term" value="C:plasma membrane"/>
    <property type="evidence" value="ECO:0007669"/>
    <property type="project" value="UniProtKB-SubCell"/>
</dbReference>
<dbReference type="PANTHER" id="PTHR18952:SF95">
    <property type="entry name" value="CARBONIC ANHYDRASE 4"/>
    <property type="match status" value="1"/>
</dbReference>
<comment type="similarity">
    <text evidence="2">Belongs to the alpha-carbonic anhydrase family.</text>
</comment>
<dbReference type="Gene3D" id="3.10.200.10">
    <property type="entry name" value="Alpha carbonic anhydrase"/>
    <property type="match status" value="1"/>
</dbReference>
<dbReference type="SUPFAM" id="SSF51069">
    <property type="entry name" value="Carbonic anhydrase"/>
    <property type="match status" value="1"/>
</dbReference>
<name>H2YIF4_CIOSA</name>
<dbReference type="InterPro" id="IPR023561">
    <property type="entry name" value="Carbonic_anhydrase_a-class"/>
</dbReference>
<comment type="function">
    <text evidence="10">Catalyzes the reversible hydration of carbon dioxide into bicarbonate and protons and thus is essential to maintaining intracellular and extracellular pH. May stimulate the sodium/bicarbonate transporter activity of SLC4A4 that acts in pH homeostasis. It is essential for acid overload removal from the retina and retina epithelium, and acid release in the choriocapillaris in the choroid.</text>
</comment>